<dbReference type="RefSeq" id="WP_062272290.1">
    <property type="nucleotide sequence ID" value="NZ_LSYU01000027.1"/>
</dbReference>
<name>A0ABR5VK64_MARGR</name>
<keyword evidence="2 5" id="KW-0479">Metal-binding</keyword>
<dbReference type="Gene3D" id="3.90.180.10">
    <property type="entry name" value="Medium-chain alcohol dehydrogenases, catalytic domain"/>
    <property type="match status" value="1"/>
</dbReference>
<keyword evidence="3 5" id="KW-0862">Zinc</keyword>
<dbReference type="Pfam" id="PF00107">
    <property type="entry name" value="ADH_zinc_N"/>
    <property type="match status" value="1"/>
</dbReference>
<dbReference type="InterPro" id="IPR036291">
    <property type="entry name" value="NAD(P)-bd_dom_sf"/>
</dbReference>
<feature type="domain" description="Enoyl reductase (ER)" evidence="6">
    <location>
        <begin position="8"/>
        <end position="341"/>
    </location>
</feature>
<proteinExistence type="inferred from homology"/>
<dbReference type="InterPro" id="IPR047109">
    <property type="entry name" value="CAD-like"/>
</dbReference>
<keyword evidence="8" id="KW-1185">Reference proteome</keyword>
<evidence type="ECO:0000256" key="4">
    <source>
        <dbReference type="ARBA" id="ARBA00023002"/>
    </source>
</evidence>
<evidence type="ECO:0000313" key="8">
    <source>
        <dbReference type="Proteomes" id="UP000075766"/>
    </source>
</evidence>
<dbReference type="CDD" id="cd05283">
    <property type="entry name" value="CAD1"/>
    <property type="match status" value="1"/>
</dbReference>
<dbReference type="InterPro" id="IPR013154">
    <property type="entry name" value="ADH-like_N"/>
</dbReference>
<dbReference type="SUPFAM" id="SSF50129">
    <property type="entry name" value="GroES-like"/>
    <property type="match status" value="1"/>
</dbReference>
<comment type="caution">
    <text evidence="7">The sequence shown here is derived from an EMBL/GenBank/DDBJ whole genome shotgun (WGS) entry which is preliminary data.</text>
</comment>
<accession>A0ABR5VK64</accession>
<comment type="similarity">
    <text evidence="5">Belongs to the zinc-containing alcohol dehydrogenase family.</text>
</comment>
<dbReference type="InterPro" id="IPR013149">
    <property type="entry name" value="ADH-like_C"/>
</dbReference>
<reference evidence="7 8" key="1">
    <citation type="submission" date="2016-02" db="EMBL/GenBank/DDBJ databases">
        <title>Genome sequence of Marichromatium gracile YL-28, a purple sulfur bacterium.</title>
        <authorList>
            <person name="Zhao C."/>
            <person name="Hong X."/>
            <person name="Chen S."/>
            <person name="Yang S."/>
        </authorList>
    </citation>
    <scope>NUCLEOTIDE SEQUENCE [LARGE SCALE GENOMIC DNA]</scope>
    <source>
        <strain evidence="7 8">YL28</strain>
    </source>
</reference>
<keyword evidence="4" id="KW-0560">Oxidoreductase</keyword>
<dbReference type="PANTHER" id="PTHR42683">
    <property type="entry name" value="ALDEHYDE REDUCTASE"/>
    <property type="match status" value="1"/>
</dbReference>
<comment type="cofactor">
    <cofactor evidence="1 5">
        <name>Zn(2+)</name>
        <dbReference type="ChEBI" id="CHEBI:29105"/>
    </cofactor>
</comment>
<evidence type="ECO:0000256" key="1">
    <source>
        <dbReference type="ARBA" id="ARBA00001947"/>
    </source>
</evidence>
<dbReference type="InterPro" id="IPR011032">
    <property type="entry name" value="GroES-like_sf"/>
</dbReference>
<dbReference type="PROSITE" id="PS00059">
    <property type="entry name" value="ADH_ZINC"/>
    <property type="match status" value="1"/>
</dbReference>
<evidence type="ECO:0000256" key="3">
    <source>
        <dbReference type="ARBA" id="ARBA00022833"/>
    </source>
</evidence>
<dbReference type="EMBL" id="LSYU01000027">
    <property type="protein sequence ID" value="KXX65974.1"/>
    <property type="molecule type" value="Genomic_DNA"/>
</dbReference>
<organism evidence="7 8">
    <name type="scientific">Marichromatium gracile</name>
    <name type="common">Chromatium gracile</name>
    <dbReference type="NCBI Taxonomy" id="1048"/>
    <lineage>
        <taxon>Bacteria</taxon>
        <taxon>Pseudomonadati</taxon>
        <taxon>Pseudomonadota</taxon>
        <taxon>Gammaproteobacteria</taxon>
        <taxon>Chromatiales</taxon>
        <taxon>Chromatiaceae</taxon>
        <taxon>Marichromatium</taxon>
    </lineage>
</organism>
<dbReference type="Proteomes" id="UP000075766">
    <property type="component" value="Unassembled WGS sequence"/>
</dbReference>
<dbReference type="SUPFAM" id="SSF51735">
    <property type="entry name" value="NAD(P)-binding Rossmann-fold domains"/>
    <property type="match status" value="1"/>
</dbReference>
<dbReference type="Pfam" id="PF08240">
    <property type="entry name" value="ADH_N"/>
    <property type="match status" value="1"/>
</dbReference>
<dbReference type="Gene3D" id="3.40.50.720">
    <property type="entry name" value="NAD(P)-binding Rossmann-like Domain"/>
    <property type="match status" value="1"/>
</dbReference>
<protein>
    <submittedName>
        <fullName evidence="7">Hydroxyacid dehydrogenase</fullName>
    </submittedName>
</protein>
<dbReference type="SMART" id="SM00829">
    <property type="entry name" value="PKS_ER"/>
    <property type="match status" value="1"/>
</dbReference>
<evidence type="ECO:0000256" key="2">
    <source>
        <dbReference type="ARBA" id="ARBA00022723"/>
    </source>
</evidence>
<evidence type="ECO:0000256" key="5">
    <source>
        <dbReference type="RuleBase" id="RU361277"/>
    </source>
</evidence>
<gene>
    <name evidence="7" type="ORF">AY586_07845</name>
</gene>
<dbReference type="InterPro" id="IPR020843">
    <property type="entry name" value="ER"/>
</dbReference>
<dbReference type="InterPro" id="IPR002328">
    <property type="entry name" value="ADH_Zn_CS"/>
</dbReference>
<sequence>MKTVGYAAHSADAKLVPYHFERRALRPNDVAIDIQYCGVCHSDLHTVNGDWGPQPYPLVPGHEIVGVVSAVGPEVERYRVGDRVAVGCMVDSCQECDQCRNHEEQYCRNGMTPTYGAPDRISGEITQGGYSKHIVVREAFVLRIPDSLDLARAAPILCAGITTFSPLRTWQVGEGTRVGVIGLGGLGHMAVKLAAALGAEVTVISRSTKKEAEAKASGARGLLASTDQQAMQAAANAFDLIIDTVPVKHDLNVYTPLLDVDGSLVIVGQIGPLEAPMTMPLVFGRRRIAGSLIGGITETQEVLDFCAEHQIYPDCEMIRIEQINDAFARLAEGDFAHRIVIDMASLSVDGPAPGAAA</sequence>
<evidence type="ECO:0000259" key="6">
    <source>
        <dbReference type="SMART" id="SM00829"/>
    </source>
</evidence>
<evidence type="ECO:0000313" key="7">
    <source>
        <dbReference type="EMBL" id="KXX65974.1"/>
    </source>
</evidence>